<dbReference type="Gene3D" id="2.60.450.10">
    <property type="entry name" value="Lipopolysaccharide (LPS) transport protein A like domain"/>
    <property type="match status" value="1"/>
</dbReference>
<dbReference type="EMBL" id="DTHJ01000178">
    <property type="protein sequence ID" value="HHS63563.1"/>
    <property type="molecule type" value="Genomic_DNA"/>
</dbReference>
<feature type="domain" description="Organic solvent tolerance-like N-terminal" evidence="1">
    <location>
        <begin position="14"/>
        <end position="144"/>
    </location>
</feature>
<dbReference type="Pfam" id="PF13100">
    <property type="entry name" value="OstA_2"/>
    <property type="match status" value="1"/>
</dbReference>
<name>A0A7C6EI15_UNCW3</name>
<accession>A0A7C6EI15</accession>
<sequence>MIFIILILTVTPFKADRVEITNQNGERIVYLLGNVEIEQDETRIQCLEAQLNETKNFVFLKDSVLIKDKTGEIEANSALYFFDTKFSVLKGNVKLTSEGEIISADSLEYDGEKRIVKMFKNVILEDTKNNVTSSGDEGWYDLNAEAGSLRKGPKLEISRENKSPLIITAREFFLKNKENLCFGYDSVIALIDSITLYCDTISYDFKKEIGFMTRPFVVEKNNELKGIDGEFGLKNKTVDYFKVSSGLASYWTNEGAHNIIEGESIKILFQEGRAFRVKVEGNPKGRLYLKEQEKNAGD</sequence>
<evidence type="ECO:0000313" key="2">
    <source>
        <dbReference type="EMBL" id="HHS63563.1"/>
    </source>
</evidence>
<organism evidence="2">
    <name type="scientific">candidate division WOR-3 bacterium</name>
    <dbReference type="NCBI Taxonomy" id="2052148"/>
    <lineage>
        <taxon>Bacteria</taxon>
        <taxon>Bacteria division WOR-3</taxon>
    </lineage>
</organism>
<proteinExistence type="predicted"/>
<protein>
    <recommendedName>
        <fullName evidence="1">Organic solvent tolerance-like N-terminal domain-containing protein</fullName>
    </recommendedName>
</protein>
<evidence type="ECO:0000259" key="1">
    <source>
        <dbReference type="Pfam" id="PF13100"/>
    </source>
</evidence>
<comment type="caution">
    <text evidence="2">The sequence shown here is derived from an EMBL/GenBank/DDBJ whole genome shotgun (WGS) entry which is preliminary data.</text>
</comment>
<reference evidence="2" key="1">
    <citation type="journal article" date="2020" name="mSystems">
        <title>Genome- and Community-Level Interaction Insights into Carbon Utilization and Element Cycling Functions of Hydrothermarchaeota in Hydrothermal Sediment.</title>
        <authorList>
            <person name="Zhou Z."/>
            <person name="Liu Y."/>
            <person name="Xu W."/>
            <person name="Pan J."/>
            <person name="Luo Z.H."/>
            <person name="Li M."/>
        </authorList>
    </citation>
    <scope>NUCLEOTIDE SEQUENCE [LARGE SCALE GENOMIC DNA]</scope>
    <source>
        <strain evidence="2">SpSt-783</strain>
    </source>
</reference>
<dbReference type="AlphaFoldDB" id="A0A7C6EI15"/>
<gene>
    <name evidence="2" type="ORF">ENV70_08165</name>
</gene>
<dbReference type="InterPro" id="IPR005653">
    <property type="entry name" value="OstA-like_N"/>
</dbReference>